<evidence type="ECO:0000313" key="1">
    <source>
        <dbReference type="EMBL" id="KIK17758.1"/>
    </source>
</evidence>
<reference evidence="1 2" key="1">
    <citation type="submission" date="2014-04" db="EMBL/GenBank/DDBJ databases">
        <authorList>
            <consortium name="DOE Joint Genome Institute"/>
            <person name="Kuo A."/>
            <person name="Kohler A."/>
            <person name="Costa M.D."/>
            <person name="Nagy L.G."/>
            <person name="Floudas D."/>
            <person name="Copeland A."/>
            <person name="Barry K.W."/>
            <person name="Cichocki N."/>
            <person name="Veneault-Fourrey C."/>
            <person name="LaButti K."/>
            <person name="Lindquist E.A."/>
            <person name="Lipzen A."/>
            <person name="Lundell T."/>
            <person name="Morin E."/>
            <person name="Murat C."/>
            <person name="Sun H."/>
            <person name="Tunlid A."/>
            <person name="Henrissat B."/>
            <person name="Grigoriev I.V."/>
            <person name="Hibbett D.S."/>
            <person name="Martin F."/>
            <person name="Nordberg H.P."/>
            <person name="Cantor M.N."/>
            <person name="Hua S.X."/>
        </authorList>
    </citation>
    <scope>NUCLEOTIDE SEQUENCE [LARGE SCALE GENOMIC DNA]</scope>
    <source>
        <strain evidence="1 2">441</strain>
    </source>
</reference>
<keyword evidence="2" id="KW-1185">Reference proteome</keyword>
<dbReference type="HOGENOM" id="CLU_009487_2_0_1"/>
<dbReference type="Proteomes" id="UP000054018">
    <property type="component" value="Unassembled WGS sequence"/>
</dbReference>
<dbReference type="EMBL" id="KN833820">
    <property type="protein sequence ID" value="KIK17758.1"/>
    <property type="molecule type" value="Genomic_DNA"/>
</dbReference>
<sequence length="326" mass="36357">MPPLDVVFEALDRCQISLAQFITTLLTHQEYEDHQFVVNLLNAFLQHPASRDRFTQRSFGVVENMYLQELCCLASEDGSSHFRASSTSTEQLENFSLTAMAQEMEAGAPRWWGLLGTLLDDRRMANSAGQTDGLGDKSINNEQAADHEYWDEVDEINLEGLINGLTGEWNVHPETLTSRRAKRHSAIKLMRKTIITSILMNGWNQKSNALQSLLGLFLQSAHTPYKVINTLACLGISVSADTISMVVQSLSKESHNSLQCLGQSLLASYTYNNCDVDLKTLAPTVEKSNDSLKHLTSGLLFPLVHGVTLNDLKCLEELWRKSALNL</sequence>
<dbReference type="AlphaFoldDB" id="A0A0C9ZCS1"/>
<dbReference type="OrthoDB" id="2677494at2759"/>
<protein>
    <submittedName>
        <fullName evidence="1">Uncharacterized protein</fullName>
    </submittedName>
</protein>
<accession>A0A0C9ZCS1</accession>
<evidence type="ECO:0000313" key="2">
    <source>
        <dbReference type="Proteomes" id="UP000054018"/>
    </source>
</evidence>
<proteinExistence type="predicted"/>
<organism evidence="1 2">
    <name type="scientific">Pisolithus microcarpus 441</name>
    <dbReference type="NCBI Taxonomy" id="765257"/>
    <lineage>
        <taxon>Eukaryota</taxon>
        <taxon>Fungi</taxon>
        <taxon>Dikarya</taxon>
        <taxon>Basidiomycota</taxon>
        <taxon>Agaricomycotina</taxon>
        <taxon>Agaricomycetes</taxon>
        <taxon>Agaricomycetidae</taxon>
        <taxon>Boletales</taxon>
        <taxon>Sclerodermatineae</taxon>
        <taxon>Pisolithaceae</taxon>
        <taxon>Pisolithus</taxon>
    </lineage>
</organism>
<reference evidence="2" key="2">
    <citation type="submission" date="2015-01" db="EMBL/GenBank/DDBJ databases">
        <title>Evolutionary Origins and Diversification of the Mycorrhizal Mutualists.</title>
        <authorList>
            <consortium name="DOE Joint Genome Institute"/>
            <consortium name="Mycorrhizal Genomics Consortium"/>
            <person name="Kohler A."/>
            <person name="Kuo A."/>
            <person name="Nagy L.G."/>
            <person name="Floudas D."/>
            <person name="Copeland A."/>
            <person name="Barry K.W."/>
            <person name="Cichocki N."/>
            <person name="Veneault-Fourrey C."/>
            <person name="LaButti K."/>
            <person name="Lindquist E.A."/>
            <person name="Lipzen A."/>
            <person name="Lundell T."/>
            <person name="Morin E."/>
            <person name="Murat C."/>
            <person name="Riley R."/>
            <person name="Ohm R."/>
            <person name="Sun H."/>
            <person name="Tunlid A."/>
            <person name="Henrissat B."/>
            <person name="Grigoriev I.V."/>
            <person name="Hibbett D.S."/>
            <person name="Martin F."/>
        </authorList>
    </citation>
    <scope>NUCLEOTIDE SEQUENCE [LARGE SCALE GENOMIC DNA]</scope>
    <source>
        <strain evidence="2">441</strain>
    </source>
</reference>
<name>A0A0C9ZCS1_9AGAM</name>
<gene>
    <name evidence="1" type="ORF">PISMIDRAFT_110752</name>
</gene>
<dbReference type="STRING" id="765257.A0A0C9ZCS1"/>